<gene>
    <name evidence="1" type="ORF">MCOS_LOCUS10416</name>
</gene>
<dbReference type="OrthoDB" id="10261598at2759"/>
<dbReference type="EMBL" id="UXSR01006293">
    <property type="protein sequence ID" value="VDD84413.1"/>
    <property type="molecule type" value="Genomic_DNA"/>
</dbReference>
<accession>A0A3P6IDS4</accession>
<evidence type="ECO:0000313" key="1">
    <source>
        <dbReference type="EMBL" id="VDD84413.1"/>
    </source>
</evidence>
<proteinExistence type="predicted"/>
<sequence>MITFCPVDLSNQLSLYRTHARNYSTNPSTTFERFNHHHYHPCSFVSSRCIRSLHIGGSGFRVKCCSFVFQMSQFGRGGGTLCINDGRLWRLFHDLVAEVEACPTVVPWAKVYPALPSC</sequence>
<dbReference type="STRING" id="53468.A0A3P6IDS4"/>
<name>A0A3P6IDS4_MESCO</name>
<keyword evidence="2" id="KW-1185">Reference proteome</keyword>
<evidence type="ECO:0000313" key="2">
    <source>
        <dbReference type="Proteomes" id="UP000267029"/>
    </source>
</evidence>
<organism evidence="1 2">
    <name type="scientific">Mesocestoides corti</name>
    <name type="common">Flatworm</name>
    <dbReference type="NCBI Taxonomy" id="53468"/>
    <lineage>
        <taxon>Eukaryota</taxon>
        <taxon>Metazoa</taxon>
        <taxon>Spiralia</taxon>
        <taxon>Lophotrochozoa</taxon>
        <taxon>Platyhelminthes</taxon>
        <taxon>Cestoda</taxon>
        <taxon>Eucestoda</taxon>
        <taxon>Cyclophyllidea</taxon>
        <taxon>Mesocestoididae</taxon>
        <taxon>Mesocestoides</taxon>
    </lineage>
</organism>
<protein>
    <submittedName>
        <fullName evidence="1">Uncharacterized protein</fullName>
    </submittedName>
</protein>
<dbReference type="AlphaFoldDB" id="A0A3P6IDS4"/>
<dbReference type="Proteomes" id="UP000267029">
    <property type="component" value="Unassembled WGS sequence"/>
</dbReference>
<reference evidence="1 2" key="1">
    <citation type="submission" date="2018-10" db="EMBL/GenBank/DDBJ databases">
        <authorList>
            <consortium name="Pathogen Informatics"/>
        </authorList>
    </citation>
    <scope>NUCLEOTIDE SEQUENCE [LARGE SCALE GENOMIC DNA]</scope>
</reference>